<organism evidence="2 3">
    <name type="scientific">Cochliobolus heterostrophus (strain C5 / ATCC 48332 / race O)</name>
    <name type="common">Southern corn leaf blight fungus</name>
    <name type="synonym">Bipolaris maydis</name>
    <dbReference type="NCBI Taxonomy" id="701091"/>
    <lineage>
        <taxon>Eukaryota</taxon>
        <taxon>Fungi</taxon>
        <taxon>Dikarya</taxon>
        <taxon>Ascomycota</taxon>
        <taxon>Pezizomycotina</taxon>
        <taxon>Dothideomycetes</taxon>
        <taxon>Pleosporomycetidae</taxon>
        <taxon>Pleosporales</taxon>
        <taxon>Pleosporineae</taxon>
        <taxon>Pleosporaceae</taxon>
        <taxon>Bipolaris</taxon>
    </lineage>
</organism>
<dbReference type="OMA" id="FWTCATG"/>
<dbReference type="HOGENOM" id="CLU_1686394_0_0_1"/>
<dbReference type="AlphaFoldDB" id="M2TJM5"/>
<dbReference type="Pfam" id="PF23549">
    <property type="entry name" value="Zn_ribbon_GRF_2"/>
    <property type="match status" value="1"/>
</dbReference>
<feature type="domain" description="GRF-like zinc ribbon" evidence="1">
    <location>
        <begin position="43"/>
        <end position="92"/>
    </location>
</feature>
<reference evidence="2 3" key="1">
    <citation type="journal article" date="2012" name="PLoS Pathog.">
        <title>Diverse lifestyles and strategies of plant pathogenesis encoded in the genomes of eighteen Dothideomycetes fungi.</title>
        <authorList>
            <person name="Ohm R.A."/>
            <person name="Feau N."/>
            <person name="Henrissat B."/>
            <person name="Schoch C.L."/>
            <person name="Horwitz B.A."/>
            <person name="Barry K.W."/>
            <person name="Condon B.J."/>
            <person name="Copeland A.C."/>
            <person name="Dhillon B."/>
            <person name="Glaser F."/>
            <person name="Hesse C.N."/>
            <person name="Kosti I."/>
            <person name="LaButti K."/>
            <person name="Lindquist E.A."/>
            <person name="Lucas S."/>
            <person name="Salamov A.A."/>
            <person name="Bradshaw R.E."/>
            <person name="Ciuffetti L."/>
            <person name="Hamelin R.C."/>
            <person name="Kema G.H.J."/>
            <person name="Lawrence C."/>
            <person name="Scott J.A."/>
            <person name="Spatafora J.W."/>
            <person name="Turgeon B.G."/>
            <person name="de Wit P.J.G.M."/>
            <person name="Zhong S."/>
            <person name="Goodwin S.B."/>
            <person name="Grigoriev I.V."/>
        </authorList>
    </citation>
    <scope>NUCLEOTIDE SEQUENCE [LARGE SCALE GENOMIC DNA]</scope>
    <source>
        <strain evidence="3">C5 / ATCC 48332 / race O</strain>
    </source>
</reference>
<evidence type="ECO:0000313" key="2">
    <source>
        <dbReference type="EMBL" id="EMD86689.1"/>
    </source>
</evidence>
<sequence length="156" mass="17741">MTETWEVEALGPGHPTYSDVSVSEILLFLTRRPLQPQFPLLRPHCRVCGSATLDRHITRPSNPNGNASRPYYICMLCKSNNEEGWVTWDDERGVCNSNPTCYCGVPSRQDREGIARGRPGLGFWTCATGSCDYYSRWSNGWTIYTPQCVEFDPWLL</sequence>
<dbReference type="OrthoDB" id="4469945at2759"/>
<evidence type="ECO:0000259" key="1">
    <source>
        <dbReference type="Pfam" id="PF23549"/>
    </source>
</evidence>
<reference evidence="3" key="2">
    <citation type="journal article" date="2013" name="PLoS Genet.">
        <title>Comparative genome structure, secondary metabolite, and effector coding capacity across Cochliobolus pathogens.</title>
        <authorList>
            <person name="Condon B.J."/>
            <person name="Leng Y."/>
            <person name="Wu D."/>
            <person name="Bushley K.E."/>
            <person name="Ohm R.A."/>
            <person name="Otillar R."/>
            <person name="Martin J."/>
            <person name="Schackwitz W."/>
            <person name="Grimwood J."/>
            <person name="MohdZainudin N."/>
            <person name="Xue C."/>
            <person name="Wang R."/>
            <person name="Manning V.A."/>
            <person name="Dhillon B."/>
            <person name="Tu Z.J."/>
            <person name="Steffenson B.J."/>
            <person name="Salamov A."/>
            <person name="Sun H."/>
            <person name="Lowry S."/>
            <person name="LaButti K."/>
            <person name="Han J."/>
            <person name="Copeland A."/>
            <person name="Lindquist E."/>
            <person name="Barry K."/>
            <person name="Schmutz J."/>
            <person name="Baker S.E."/>
            <person name="Ciuffetti L.M."/>
            <person name="Grigoriev I.V."/>
            <person name="Zhong S."/>
            <person name="Turgeon B.G."/>
        </authorList>
    </citation>
    <scope>NUCLEOTIDE SEQUENCE [LARGE SCALE GENOMIC DNA]</scope>
    <source>
        <strain evidence="3">C5 / ATCC 48332 / race O</strain>
    </source>
</reference>
<dbReference type="eggNOG" id="ENOG502RGSP">
    <property type="taxonomic scope" value="Eukaryota"/>
</dbReference>
<keyword evidence="3" id="KW-1185">Reference proteome</keyword>
<dbReference type="Proteomes" id="UP000016936">
    <property type="component" value="Unassembled WGS sequence"/>
</dbReference>
<gene>
    <name evidence="2" type="ORF">COCHEDRAFT_1185857</name>
</gene>
<proteinExistence type="predicted"/>
<protein>
    <recommendedName>
        <fullName evidence="1">GRF-like zinc ribbon domain-containing protein</fullName>
    </recommendedName>
</protein>
<evidence type="ECO:0000313" key="3">
    <source>
        <dbReference type="Proteomes" id="UP000016936"/>
    </source>
</evidence>
<accession>M2TJM5</accession>
<dbReference type="EMBL" id="KB445584">
    <property type="protein sequence ID" value="EMD86689.1"/>
    <property type="molecule type" value="Genomic_DNA"/>
</dbReference>
<dbReference type="InterPro" id="IPR056444">
    <property type="entry name" value="Zn_ribbon_GRF_2"/>
</dbReference>
<name>M2TJM5_COCH5</name>